<dbReference type="RefSeq" id="WP_127512793.1">
    <property type="nucleotide sequence ID" value="NZ_CP093326.1"/>
</dbReference>
<dbReference type="PROSITE" id="PS51819">
    <property type="entry name" value="VOC"/>
    <property type="match status" value="1"/>
</dbReference>
<dbReference type="Pfam" id="PF00903">
    <property type="entry name" value="Glyoxalase"/>
    <property type="match status" value="1"/>
</dbReference>
<dbReference type="Gene3D" id="3.30.720.120">
    <property type="match status" value="1"/>
</dbReference>
<feature type="domain" description="VOC" evidence="1">
    <location>
        <begin position="8"/>
        <end position="129"/>
    </location>
</feature>
<dbReference type="Gene3D" id="3.30.720.110">
    <property type="match status" value="1"/>
</dbReference>
<dbReference type="Proteomes" id="UP000829069">
    <property type="component" value="Chromosome"/>
</dbReference>
<dbReference type="InterPro" id="IPR037523">
    <property type="entry name" value="VOC_core"/>
</dbReference>
<evidence type="ECO:0000259" key="1">
    <source>
        <dbReference type="PROSITE" id="PS51819"/>
    </source>
</evidence>
<dbReference type="InterPro" id="IPR029068">
    <property type="entry name" value="Glyas_Bleomycin-R_OHBP_Dase"/>
</dbReference>
<gene>
    <name evidence="2" type="ORF">MNQ99_04865</name>
</gene>
<evidence type="ECO:0000313" key="3">
    <source>
        <dbReference type="Proteomes" id="UP000829069"/>
    </source>
</evidence>
<keyword evidence="3" id="KW-1185">Reference proteome</keyword>
<sequence length="151" mass="16425">MDANKQYLPASVVPGLQSRKAAALIDYLTGTVGFVEHARFEEHGVVIHAELLWPEGGMVMVSSHAEGTLWAREPGSAQLNVYTHDPDDLYARLQAADASIIRDLQDTDYGDRGFAINDPDGNLWAFGKYRGQPLPGANGAKDQDVSYEGHA</sequence>
<dbReference type="EMBL" id="CP093326">
    <property type="protein sequence ID" value="UNK46692.1"/>
    <property type="molecule type" value="Genomic_DNA"/>
</dbReference>
<evidence type="ECO:0000313" key="2">
    <source>
        <dbReference type="EMBL" id="UNK46692.1"/>
    </source>
</evidence>
<dbReference type="PANTHER" id="PTHR34109">
    <property type="entry name" value="BNAUNNG04460D PROTEIN-RELATED"/>
    <property type="match status" value="1"/>
</dbReference>
<reference evidence="2 3" key="1">
    <citation type="submission" date="2022-03" db="EMBL/GenBank/DDBJ databases">
        <title>Isotopic signatures of nitrous oxide derived from detoxification processes.</title>
        <authorList>
            <person name="Behrendt U."/>
            <person name="Buchen C."/>
            <person name="Well R."/>
            <person name="Ulrich A."/>
            <person name="Rohe L."/>
            <person name="Kolb S."/>
            <person name="Schloter M."/>
            <person name="Horn M.A."/>
            <person name="Augustin J."/>
        </authorList>
    </citation>
    <scope>NUCLEOTIDE SEQUENCE [LARGE SCALE GENOMIC DNA]</scope>
    <source>
        <strain evidence="2 3">S4-C24</strain>
    </source>
</reference>
<proteinExistence type="predicted"/>
<dbReference type="InterPro" id="IPR004360">
    <property type="entry name" value="Glyas_Fos-R_dOase_dom"/>
</dbReference>
<dbReference type="SUPFAM" id="SSF54593">
    <property type="entry name" value="Glyoxalase/Bleomycin resistance protein/Dihydroxybiphenyl dioxygenase"/>
    <property type="match status" value="1"/>
</dbReference>
<name>A0ABY3W8L1_9MICC</name>
<dbReference type="PANTHER" id="PTHR34109:SF1">
    <property type="entry name" value="VOC DOMAIN-CONTAINING PROTEIN"/>
    <property type="match status" value="1"/>
</dbReference>
<protein>
    <submittedName>
        <fullName evidence="2">VOC family protein</fullName>
    </submittedName>
</protein>
<organism evidence="2 3">
    <name type="scientific">Arthrobacter sulfonylureivorans</name>
    <dbReference type="NCBI Taxonomy" id="2486855"/>
    <lineage>
        <taxon>Bacteria</taxon>
        <taxon>Bacillati</taxon>
        <taxon>Actinomycetota</taxon>
        <taxon>Actinomycetes</taxon>
        <taxon>Micrococcales</taxon>
        <taxon>Micrococcaceae</taxon>
        <taxon>Arthrobacter</taxon>
    </lineage>
</organism>
<accession>A0ABY3W8L1</accession>